<dbReference type="EMBL" id="JACHEB010000002">
    <property type="protein sequence ID" value="MBB5327486.1"/>
    <property type="molecule type" value="Genomic_DNA"/>
</dbReference>
<evidence type="ECO:0000313" key="2">
    <source>
        <dbReference type="Proteomes" id="UP000535182"/>
    </source>
</evidence>
<protein>
    <submittedName>
        <fullName evidence="1">Uncharacterized protein</fullName>
    </submittedName>
</protein>
<evidence type="ECO:0000313" key="1">
    <source>
        <dbReference type="EMBL" id="MBB5327486.1"/>
    </source>
</evidence>
<dbReference type="Proteomes" id="UP000535182">
    <property type="component" value="Unassembled WGS sequence"/>
</dbReference>
<dbReference type="RefSeq" id="WP_183974209.1">
    <property type="nucleotide sequence ID" value="NZ_JACHEB010000002.1"/>
</dbReference>
<dbReference type="AlphaFoldDB" id="A0A9X0U2K3"/>
<comment type="caution">
    <text evidence="1">The sequence shown here is derived from an EMBL/GenBank/DDBJ whole genome shotgun (WGS) entry which is preliminary data.</text>
</comment>
<keyword evidence="2" id="KW-1185">Reference proteome</keyword>
<gene>
    <name evidence="1" type="ORF">HDF14_001091</name>
</gene>
<name>A0A9X0U2K3_9BACT</name>
<organism evidence="1 2">
    <name type="scientific">Tunturiibacter gelidiferens</name>
    <dbReference type="NCBI Taxonomy" id="3069689"/>
    <lineage>
        <taxon>Bacteria</taxon>
        <taxon>Pseudomonadati</taxon>
        <taxon>Acidobacteriota</taxon>
        <taxon>Terriglobia</taxon>
        <taxon>Terriglobales</taxon>
        <taxon>Acidobacteriaceae</taxon>
        <taxon>Tunturiibacter</taxon>
    </lineage>
</organism>
<reference evidence="1 2" key="1">
    <citation type="submission" date="2020-08" db="EMBL/GenBank/DDBJ databases">
        <title>Genomic Encyclopedia of Type Strains, Phase IV (KMG-V): Genome sequencing to study the core and pangenomes of soil and plant-associated prokaryotes.</title>
        <authorList>
            <person name="Whitman W."/>
        </authorList>
    </citation>
    <scope>NUCLEOTIDE SEQUENCE [LARGE SCALE GENOMIC DNA]</scope>
    <source>
        <strain evidence="1 2">X5P2</strain>
    </source>
</reference>
<proteinExistence type="predicted"/>
<accession>A0A9X0U2K3</accession>
<sequence>MNTSVWTADLIPVYCLERSAEDVDNRSLPWIRMRPDRSTLKIMGRARADKHFNRILGSSSRIPLVRFGARGIGTIQHRGLIKCKLAHGQGYSLVVPDILFLGPRARHWFQPLTFGATIIGKLDDDSHCQIYVDVSGGHRVRVDFRIQDFVRQLPDGSELYRCSLTGPQDLASYRTGLSGLGASSVPYLQLFHHTSPDAKQKIEASGEFWGSRWNIQGTHKKLTNIAYVYFTPVDTINQPDDLKLIAMASDGILPFIIDDFELPSILVGDDWKSGLKGKFIEVPVYRASTEGRTVKISVKVESTLLSPQHLLRHAPTAGEVWYEVATHSSRGSE</sequence>